<protein>
    <submittedName>
        <fullName evidence="3">Uncharacterized protein</fullName>
    </submittedName>
</protein>
<accession>K0TBE4</accession>
<feature type="transmembrane region" description="Helical" evidence="2">
    <location>
        <begin position="198"/>
        <end position="219"/>
    </location>
</feature>
<keyword evidence="2" id="KW-0812">Transmembrane</keyword>
<keyword evidence="2" id="KW-0472">Membrane</keyword>
<keyword evidence="4" id="KW-1185">Reference proteome</keyword>
<dbReference type="AlphaFoldDB" id="K0TBE4"/>
<proteinExistence type="predicted"/>
<dbReference type="eggNOG" id="ENOG502RVJ4">
    <property type="taxonomic scope" value="Eukaryota"/>
</dbReference>
<evidence type="ECO:0000256" key="2">
    <source>
        <dbReference type="SAM" id="Phobius"/>
    </source>
</evidence>
<sequence>MVRFPRIGGRSAAYKEAVDSQAASEDAGETFKTEDPTVSSLLESSVRRRSSVPAADIERAASSKRQYSLSTSLGEDIFEENAPSKFGSGGEAEEEINPFSKDYVGLTASYLGVGAMLGTSSSLLYPLLIVKNGVSSSFMAASHSVVMLWWSYKPDAAVGCTTDEAVLARVEPGLIQSYPTDWCHQKCSRATFDFDLPIHTLAMGMCMVIFLSLPLYANLKEEKVQAEPRLEYLRAFWSQLERKACWQIILCESEIVLPPVHILRLTTLEDGMVSHITMNIQNVAKPEANYAWLELTTFQQQVQ</sequence>
<dbReference type="Proteomes" id="UP000266841">
    <property type="component" value="Unassembled WGS sequence"/>
</dbReference>
<comment type="caution">
    <text evidence="3">The sequence shown here is derived from an EMBL/GenBank/DDBJ whole genome shotgun (WGS) entry which is preliminary data.</text>
</comment>
<evidence type="ECO:0000256" key="1">
    <source>
        <dbReference type="SAM" id="MobiDB-lite"/>
    </source>
</evidence>
<dbReference type="EMBL" id="AGNL01003346">
    <property type="protein sequence ID" value="EJK74820.1"/>
    <property type="molecule type" value="Genomic_DNA"/>
</dbReference>
<name>K0TBE4_THAOC</name>
<keyword evidence="2" id="KW-1133">Transmembrane helix</keyword>
<evidence type="ECO:0000313" key="3">
    <source>
        <dbReference type="EMBL" id="EJK74820.1"/>
    </source>
</evidence>
<feature type="transmembrane region" description="Helical" evidence="2">
    <location>
        <begin position="108"/>
        <end position="129"/>
    </location>
</feature>
<evidence type="ECO:0000313" key="4">
    <source>
        <dbReference type="Proteomes" id="UP000266841"/>
    </source>
</evidence>
<reference evidence="3 4" key="1">
    <citation type="journal article" date="2012" name="Genome Biol.">
        <title>Genome and low-iron response of an oceanic diatom adapted to chronic iron limitation.</title>
        <authorList>
            <person name="Lommer M."/>
            <person name="Specht M."/>
            <person name="Roy A.S."/>
            <person name="Kraemer L."/>
            <person name="Andreson R."/>
            <person name="Gutowska M.A."/>
            <person name="Wolf J."/>
            <person name="Bergner S.V."/>
            <person name="Schilhabel M.B."/>
            <person name="Klostermeier U.C."/>
            <person name="Beiko R.G."/>
            <person name="Rosenstiel P."/>
            <person name="Hippler M."/>
            <person name="Laroche J."/>
        </authorList>
    </citation>
    <scope>NUCLEOTIDE SEQUENCE [LARGE SCALE GENOMIC DNA]</scope>
    <source>
        <strain evidence="3 4">CCMP1005</strain>
    </source>
</reference>
<feature type="region of interest" description="Disordered" evidence="1">
    <location>
        <begin position="1"/>
        <end position="51"/>
    </location>
</feature>
<organism evidence="3 4">
    <name type="scientific">Thalassiosira oceanica</name>
    <name type="common">Marine diatom</name>
    <dbReference type="NCBI Taxonomy" id="159749"/>
    <lineage>
        <taxon>Eukaryota</taxon>
        <taxon>Sar</taxon>
        <taxon>Stramenopiles</taxon>
        <taxon>Ochrophyta</taxon>
        <taxon>Bacillariophyta</taxon>
        <taxon>Coscinodiscophyceae</taxon>
        <taxon>Thalassiosirophycidae</taxon>
        <taxon>Thalassiosirales</taxon>
        <taxon>Thalassiosiraceae</taxon>
        <taxon>Thalassiosira</taxon>
    </lineage>
</organism>
<gene>
    <name evidence="3" type="ORF">THAOC_03481</name>
</gene>
<dbReference type="OrthoDB" id="754047at2759"/>